<dbReference type="PANTHER" id="PTHR33908:SF11">
    <property type="entry name" value="MEMBRANE PROTEIN"/>
    <property type="match status" value="1"/>
</dbReference>
<name>A0A1I5YXE3_9BACT</name>
<keyword evidence="4 9" id="KW-0808">Transferase</keyword>
<keyword evidence="5 8" id="KW-0812">Transmembrane</keyword>
<keyword evidence="10" id="KW-1185">Reference proteome</keyword>
<dbReference type="EMBL" id="FOXH01000022">
    <property type="protein sequence ID" value="SFQ48874.1"/>
    <property type="molecule type" value="Genomic_DNA"/>
</dbReference>
<feature type="transmembrane region" description="Helical" evidence="8">
    <location>
        <begin position="333"/>
        <end position="354"/>
    </location>
</feature>
<comment type="subcellular location">
    <subcellularLocation>
        <location evidence="1">Cell membrane</location>
        <topology evidence="1">Multi-pass membrane protein</topology>
    </subcellularLocation>
</comment>
<dbReference type="AlphaFoldDB" id="A0A1I5YXE3"/>
<dbReference type="STRING" id="1079859.SAMN04515674_12253"/>
<reference evidence="9 10" key="1">
    <citation type="submission" date="2016-10" db="EMBL/GenBank/DDBJ databases">
        <authorList>
            <person name="de Groot N.N."/>
        </authorList>
    </citation>
    <scope>NUCLEOTIDE SEQUENCE [LARGE SCALE GENOMIC DNA]</scope>
    <source>
        <strain evidence="10">E92,LMG 26720,CCM 7988</strain>
    </source>
</reference>
<organism evidence="9 10">
    <name type="scientific">Pseudarcicella hirudinis</name>
    <dbReference type="NCBI Taxonomy" id="1079859"/>
    <lineage>
        <taxon>Bacteria</taxon>
        <taxon>Pseudomonadati</taxon>
        <taxon>Bacteroidota</taxon>
        <taxon>Cytophagia</taxon>
        <taxon>Cytophagales</taxon>
        <taxon>Flectobacillaceae</taxon>
        <taxon>Pseudarcicella</taxon>
    </lineage>
</organism>
<evidence type="ECO:0000313" key="9">
    <source>
        <dbReference type="EMBL" id="SFQ48874.1"/>
    </source>
</evidence>
<evidence type="ECO:0000256" key="6">
    <source>
        <dbReference type="ARBA" id="ARBA00022989"/>
    </source>
</evidence>
<feature type="transmembrane region" description="Helical" evidence="8">
    <location>
        <begin position="158"/>
        <end position="189"/>
    </location>
</feature>
<evidence type="ECO:0000256" key="3">
    <source>
        <dbReference type="ARBA" id="ARBA00022676"/>
    </source>
</evidence>
<keyword evidence="2" id="KW-1003">Cell membrane</keyword>
<protein>
    <submittedName>
        <fullName evidence="9">4-amino-4-deoxy-L-arabinose transferase</fullName>
    </submittedName>
</protein>
<feature type="transmembrane region" description="Helical" evidence="8">
    <location>
        <begin position="117"/>
        <end position="136"/>
    </location>
</feature>
<feature type="transmembrane region" description="Helical" evidence="8">
    <location>
        <begin position="7"/>
        <end position="25"/>
    </location>
</feature>
<evidence type="ECO:0000256" key="1">
    <source>
        <dbReference type="ARBA" id="ARBA00004651"/>
    </source>
</evidence>
<gene>
    <name evidence="9" type="ORF">SAMN04515674_12253</name>
</gene>
<dbReference type="RefSeq" id="WP_092019752.1">
    <property type="nucleotide sequence ID" value="NZ_FOXH01000022.1"/>
</dbReference>
<feature type="transmembrane region" description="Helical" evidence="8">
    <location>
        <begin position="86"/>
        <end position="105"/>
    </location>
</feature>
<feature type="transmembrane region" description="Helical" evidence="8">
    <location>
        <begin position="196"/>
        <end position="216"/>
    </location>
</feature>
<proteinExistence type="predicted"/>
<dbReference type="OrthoDB" id="939363at2"/>
<evidence type="ECO:0000313" key="10">
    <source>
        <dbReference type="Proteomes" id="UP000199306"/>
    </source>
</evidence>
<evidence type="ECO:0000256" key="7">
    <source>
        <dbReference type="ARBA" id="ARBA00023136"/>
    </source>
</evidence>
<feature type="transmembrane region" description="Helical" evidence="8">
    <location>
        <begin position="282"/>
        <end position="300"/>
    </location>
</feature>
<dbReference type="PANTHER" id="PTHR33908">
    <property type="entry name" value="MANNOSYLTRANSFERASE YKCB-RELATED"/>
    <property type="match status" value="1"/>
</dbReference>
<evidence type="ECO:0000256" key="2">
    <source>
        <dbReference type="ARBA" id="ARBA00022475"/>
    </source>
</evidence>
<evidence type="ECO:0000256" key="5">
    <source>
        <dbReference type="ARBA" id="ARBA00022692"/>
    </source>
</evidence>
<keyword evidence="6 8" id="KW-1133">Transmembrane helix</keyword>
<evidence type="ECO:0000256" key="8">
    <source>
        <dbReference type="SAM" id="Phobius"/>
    </source>
</evidence>
<keyword evidence="3" id="KW-0328">Glycosyltransferase</keyword>
<evidence type="ECO:0000256" key="4">
    <source>
        <dbReference type="ARBA" id="ARBA00022679"/>
    </source>
</evidence>
<dbReference type="Proteomes" id="UP000199306">
    <property type="component" value="Unassembled WGS sequence"/>
</dbReference>
<dbReference type="InterPro" id="IPR050297">
    <property type="entry name" value="LipidA_mod_glycosyltrf_83"/>
</dbReference>
<dbReference type="GO" id="GO:0005886">
    <property type="term" value="C:plasma membrane"/>
    <property type="evidence" value="ECO:0007669"/>
    <property type="project" value="UniProtKB-SubCell"/>
</dbReference>
<feature type="transmembrane region" description="Helical" evidence="8">
    <location>
        <begin position="306"/>
        <end position="326"/>
    </location>
</feature>
<dbReference type="GO" id="GO:0009103">
    <property type="term" value="P:lipopolysaccharide biosynthetic process"/>
    <property type="evidence" value="ECO:0007669"/>
    <property type="project" value="UniProtKB-ARBA"/>
</dbReference>
<sequence>MTLPKPLLIFLSIFFPILLILTLYHRAEDFDDAWFAEQSYWLLKDGKVRSEFFSGLLGWENQIYVFHKLFVYTGAFLMTLFGESLYTSKSISLIFLGLLLLAFFLYFQSQPRWKFRFILALILLLSNVVIVEYSFINRPEMMLVTLGFLSYYFLEKRLFLASGILAGLAVLTHLNGLIYLGAGFCLLLFQKEKKGLLLFAISGAIVSGFYFLDAFLNQDIPTLITQFRNDPATADAFSWRNKLKIMADYHQLFFFSEDEIILTATTILLVWRSWKQAFFSKYSSLFLYTACLIIIFWIILKSNFAYYYLLFTPFFILIIVQILADISDRTSIIISRVCLIVYFLIGIRGIFLIIQDDFSNPTLAEKNANLAKWMPRKNVRIIAPLDFFYEQIHHFRIHGTHYFKLLNQKNYQDKRSPEDFFAKAKADHVEYVIFEKKMVGDRSLLQSTCLMPPIAPHRIASYIKVYEDKMNCLYALEQTPFYAENTNSYK</sequence>
<dbReference type="GO" id="GO:0016763">
    <property type="term" value="F:pentosyltransferase activity"/>
    <property type="evidence" value="ECO:0007669"/>
    <property type="project" value="TreeGrafter"/>
</dbReference>
<keyword evidence="7 8" id="KW-0472">Membrane</keyword>
<accession>A0A1I5YXE3</accession>